<feature type="active site" evidence="10">
    <location>
        <position position="153"/>
    </location>
</feature>
<dbReference type="Proteomes" id="UP000193986">
    <property type="component" value="Unassembled WGS sequence"/>
</dbReference>
<evidence type="ECO:0000256" key="1">
    <source>
        <dbReference type="ARBA" id="ARBA00004116"/>
    </source>
</evidence>
<dbReference type="PRINTS" id="PR00792">
    <property type="entry name" value="PEPSIN"/>
</dbReference>
<dbReference type="FunCoup" id="A0A1Y2AYX4">
    <property type="interactions" value="34"/>
</dbReference>
<comment type="subcellular location">
    <subcellularLocation>
        <location evidence="1">Vacuole</location>
    </subcellularLocation>
</comment>
<sequence>MKTAGILLAALAAAASVDAGTHKMKLKKLPLTSNSLLPDASMMRPSPEQEAEFLRHKHLGLLHEDNEFDQKPMGGFGGAGRPGKHHGHHHHHEEMSDEEREQYWAQMMPRGEGVEKRMLKGGHGVPLSDYMNAQYYAPITIGTPPQEFNVVLDTGSSNLWVPGVGCSSIACFLHRKYDSSQSSTYKANGTEFAIRYGSGSLEGFVSRDTVSIADITIKNQDFAEATKEPGLAFAFGKFDGILGLGYDTISVNHIVPPFYSMLAQDLLDEPVFSFRLGSSEEDGGEAIFGGVDESAYSGKLQYVPVRRKGYWEVELESISFGEEELELENTGAAIDTGTSLIVMPSDIAEMLNKEIGATKTWNGQYTVDCNTIPSLPELSLKFGGKDYPLKGEDYVLNAGGTCISSFTGMDIPAPIGPLWIVGDTFLRKYYTVYDLGRNAVGFAASK</sequence>
<evidence type="ECO:0000259" key="15">
    <source>
        <dbReference type="PROSITE" id="PS51767"/>
    </source>
</evidence>
<dbReference type="InterPro" id="IPR033819">
    <property type="entry name" value="Saccharopepsin"/>
</dbReference>
<evidence type="ECO:0000256" key="6">
    <source>
        <dbReference type="ARBA" id="ARBA00022750"/>
    </source>
</evidence>
<reference evidence="16 17" key="1">
    <citation type="submission" date="2016-07" db="EMBL/GenBank/DDBJ databases">
        <title>Pervasive Adenine N6-methylation of Active Genes in Fungi.</title>
        <authorList>
            <consortium name="DOE Joint Genome Institute"/>
            <person name="Mondo S.J."/>
            <person name="Dannebaum R.O."/>
            <person name="Kuo R.C."/>
            <person name="Labutti K."/>
            <person name="Haridas S."/>
            <person name="Kuo A."/>
            <person name="Salamov A."/>
            <person name="Ahrendt S.R."/>
            <person name="Lipzen A."/>
            <person name="Sullivan W."/>
            <person name="Andreopoulos W.B."/>
            <person name="Clum A."/>
            <person name="Lindquist E."/>
            <person name="Daum C."/>
            <person name="Ramamoorthy G.K."/>
            <person name="Gryganskyi A."/>
            <person name="Culley D."/>
            <person name="Magnuson J.K."/>
            <person name="James T.Y."/>
            <person name="O'Malley M.A."/>
            <person name="Stajich J.E."/>
            <person name="Spatafora J.W."/>
            <person name="Visel A."/>
            <person name="Grigoriev I.V."/>
        </authorList>
    </citation>
    <scope>NUCLEOTIDE SEQUENCE [LARGE SCALE GENOMIC DNA]</scope>
    <source>
        <strain evidence="16 17">68-887.2</strain>
    </source>
</reference>
<name>A0A1Y2AYX4_9TREE</name>
<feature type="compositionally biased region" description="Basic residues" evidence="13">
    <location>
        <begin position="82"/>
        <end position="91"/>
    </location>
</feature>
<feature type="region of interest" description="Disordered" evidence="13">
    <location>
        <begin position="73"/>
        <end position="98"/>
    </location>
</feature>
<keyword evidence="3" id="KW-0926">Vacuole</keyword>
<comment type="similarity">
    <text evidence="2 12">Belongs to the peptidase A1 family.</text>
</comment>
<comment type="caution">
    <text evidence="16">The sequence shown here is derived from an EMBL/GenBank/DDBJ whole genome shotgun (WGS) entry which is preliminary data.</text>
</comment>
<evidence type="ECO:0000256" key="9">
    <source>
        <dbReference type="ARBA" id="ARBA00023180"/>
    </source>
</evidence>
<dbReference type="InterPro" id="IPR021109">
    <property type="entry name" value="Peptidase_aspartic_dom_sf"/>
</dbReference>
<dbReference type="PROSITE" id="PS51767">
    <property type="entry name" value="PEPTIDASE_A1"/>
    <property type="match status" value="1"/>
</dbReference>
<evidence type="ECO:0000256" key="13">
    <source>
        <dbReference type="SAM" id="MobiDB-lite"/>
    </source>
</evidence>
<gene>
    <name evidence="16" type="ORF">BCR39DRAFT_538301</name>
</gene>
<protein>
    <submittedName>
        <fullName evidence="16">Aspartic peptidase domain-containing protein</fullName>
    </submittedName>
</protein>
<dbReference type="Gene3D" id="2.40.70.10">
    <property type="entry name" value="Acid Proteases"/>
    <property type="match status" value="2"/>
</dbReference>
<keyword evidence="9" id="KW-0325">Glycoprotein</keyword>
<dbReference type="GO" id="GO:0006508">
    <property type="term" value="P:proteolysis"/>
    <property type="evidence" value="ECO:0007669"/>
    <property type="project" value="UniProtKB-KW"/>
</dbReference>
<dbReference type="SUPFAM" id="SSF50630">
    <property type="entry name" value="Acid proteases"/>
    <property type="match status" value="1"/>
</dbReference>
<dbReference type="STRING" id="71784.A0A1Y2AYX4"/>
<evidence type="ECO:0000256" key="4">
    <source>
        <dbReference type="ARBA" id="ARBA00022670"/>
    </source>
</evidence>
<evidence type="ECO:0000256" key="12">
    <source>
        <dbReference type="RuleBase" id="RU000454"/>
    </source>
</evidence>
<dbReference type="OrthoDB" id="771136at2759"/>
<dbReference type="EMBL" id="MCFC01000038">
    <property type="protein sequence ID" value="ORY27500.1"/>
    <property type="molecule type" value="Genomic_DNA"/>
</dbReference>
<keyword evidence="5 14" id="KW-0732">Signal</keyword>
<dbReference type="InterPro" id="IPR033121">
    <property type="entry name" value="PEPTIDASE_A1"/>
</dbReference>
<keyword evidence="8 11" id="KW-1015">Disulfide bond</keyword>
<dbReference type="FunFam" id="2.40.70.10:FF:000036">
    <property type="entry name" value="Vacuolar aspartic protease"/>
    <property type="match status" value="1"/>
</dbReference>
<dbReference type="PROSITE" id="PS00141">
    <property type="entry name" value="ASP_PROTEASE"/>
    <property type="match status" value="2"/>
</dbReference>
<proteinExistence type="inferred from homology"/>
<keyword evidence="17" id="KW-1185">Reference proteome</keyword>
<dbReference type="PANTHER" id="PTHR47966">
    <property type="entry name" value="BETA-SITE APP-CLEAVING ENZYME, ISOFORM A-RELATED"/>
    <property type="match status" value="1"/>
</dbReference>
<feature type="signal peptide" evidence="14">
    <location>
        <begin position="1"/>
        <end position="19"/>
    </location>
</feature>
<feature type="active site" evidence="10">
    <location>
        <position position="335"/>
    </location>
</feature>
<dbReference type="InterPro" id="IPR001969">
    <property type="entry name" value="Aspartic_peptidase_AS"/>
</dbReference>
<feature type="domain" description="Peptidase A1" evidence="15">
    <location>
        <begin position="135"/>
        <end position="443"/>
    </location>
</feature>
<feature type="disulfide bond" evidence="11">
    <location>
        <begin position="166"/>
        <end position="171"/>
    </location>
</feature>
<evidence type="ECO:0000256" key="14">
    <source>
        <dbReference type="SAM" id="SignalP"/>
    </source>
</evidence>
<dbReference type="AlphaFoldDB" id="A0A1Y2AYX4"/>
<evidence type="ECO:0000256" key="5">
    <source>
        <dbReference type="ARBA" id="ARBA00022729"/>
    </source>
</evidence>
<evidence type="ECO:0000313" key="17">
    <source>
        <dbReference type="Proteomes" id="UP000193986"/>
    </source>
</evidence>
<evidence type="ECO:0000256" key="10">
    <source>
        <dbReference type="PIRSR" id="PIRSR601461-1"/>
    </source>
</evidence>
<evidence type="ECO:0000256" key="11">
    <source>
        <dbReference type="PIRSR" id="PIRSR601461-2"/>
    </source>
</evidence>
<evidence type="ECO:0000256" key="7">
    <source>
        <dbReference type="ARBA" id="ARBA00022801"/>
    </source>
</evidence>
<keyword evidence="6 12" id="KW-0064">Aspartyl protease</keyword>
<feature type="chain" id="PRO_5012711389" evidence="14">
    <location>
        <begin position="20"/>
        <end position="446"/>
    </location>
</feature>
<keyword evidence="4 12" id="KW-0645">Protease</keyword>
<evidence type="ECO:0000256" key="2">
    <source>
        <dbReference type="ARBA" id="ARBA00007447"/>
    </source>
</evidence>
<evidence type="ECO:0000256" key="8">
    <source>
        <dbReference type="ARBA" id="ARBA00023157"/>
    </source>
</evidence>
<dbReference type="GO" id="GO:0000324">
    <property type="term" value="C:fungal-type vacuole"/>
    <property type="evidence" value="ECO:0007669"/>
    <property type="project" value="InterPro"/>
</dbReference>
<organism evidence="16 17">
    <name type="scientific">Naematelia encephala</name>
    <dbReference type="NCBI Taxonomy" id="71784"/>
    <lineage>
        <taxon>Eukaryota</taxon>
        <taxon>Fungi</taxon>
        <taxon>Dikarya</taxon>
        <taxon>Basidiomycota</taxon>
        <taxon>Agaricomycotina</taxon>
        <taxon>Tremellomycetes</taxon>
        <taxon>Tremellales</taxon>
        <taxon>Naemateliaceae</taxon>
        <taxon>Naematelia</taxon>
    </lineage>
</organism>
<dbReference type="PANTHER" id="PTHR47966:SF51">
    <property type="entry name" value="BETA-SITE APP-CLEAVING ENZYME, ISOFORM A-RELATED"/>
    <property type="match status" value="1"/>
</dbReference>
<dbReference type="InterPro" id="IPR001461">
    <property type="entry name" value="Aspartic_peptidase_A1"/>
</dbReference>
<dbReference type="FunFam" id="2.40.70.10:FF:000002">
    <property type="entry name" value="Vacuolar aspartic proteinase"/>
    <property type="match status" value="1"/>
</dbReference>
<dbReference type="Pfam" id="PF00026">
    <property type="entry name" value="Asp"/>
    <property type="match status" value="1"/>
</dbReference>
<evidence type="ECO:0000256" key="3">
    <source>
        <dbReference type="ARBA" id="ARBA00022554"/>
    </source>
</evidence>
<dbReference type="CDD" id="cd05488">
    <property type="entry name" value="Proteinase_A_fungi"/>
    <property type="match status" value="1"/>
</dbReference>
<dbReference type="InParanoid" id="A0A1Y2AYX4"/>
<dbReference type="GO" id="GO:0004190">
    <property type="term" value="F:aspartic-type endopeptidase activity"/>
    <property type="evidence" value="ECO:0007669"/>
    <property type="project" value="UniProtKB-KW"/>
</dbReference>
<keyword evidence="7 12" id="KW-0378">Hydrolase</keyword>
<evidence type="ECO:0000313" key="16">
    <source>
        <dbReference type="EMBL" id="ORY27500.1"/>
    </source>
</evidence>
<accession>A0A1Y2AYX4</accession>